<gene>
    <name evidence="1" type="ORF">RFH988_LOCUS38617</name>
</gene>
<evidence type="ECO:0000313" key="1">
    <source>
        <dbReference type="EMBL" id="CAF1496740.1"/>
    </source>
</evidence>
<feature type="non-terminal residue" evidence="1">
    <location>
        <position position="365"/>
    </location>
</feature>
<accession>A0A815SSC0</accession>
<reference evidence="1" key="1">
    <citation type="submission" date="2021-02" db="EMBL/GenBank/DDBJ databases">
        <authorList>
            <person name="Nowell W R."/>
        </authorList>
    </citation>
    <scope>NUCLEOTIDE SEQUENCE</scope>
</reference>
<organism evidence="1 2">
    <name type="scientific">Rotaria sordida</name>
    <dbReference type="NCBI Taxonomy" id="392033"/>
    <lineage>
        <taxon>Eukaryota</taxon>
        <taxon>Metazoa</taxon>
        <taxon>Spiralia</taxon>
        <taxon>Gnathifera</taxon>
        <taxon>Rotifera</taxon>
        <taxon>Eurotatoria</taxon>
        <taxon>Bdelloidea</taxon>
        <taxon>Philodinida</taxon>
        <taxon>Philodinidae</taxon>
        <taxon>Rotaria</taxon>
    </lineage>
</organism>
<comment type="caution">
    <text evidence="1">The sequence shown here is derived from an EMBL/GenBank/DDBJ whole genome shotgun (WGS) entry which is preliminary data.</text>
</comment>
<protein>
    <submittedName>
        <fullName evidence="1">Uncharacterized protein</fullName>
    </submittedName>
</protein>
<name>A0A815SSC0_9BILA</name>
<evidence type="ECO:0000313" key="2">
    <source>
        <dbReference type="Proteomes" id="UP000663882"/>
    </source>
</evidence>
<proteinExistence type="predicted"/>
<dbReference type="EMBL" id="CAJNOO010010161">
    <property type="protein sequence ID" value="CAF1496740.1"/>
    <property type="molecule type" value="Genomic_DNA"/>
</dbReference>
<dbReference type="Proteomes" id="UP000663882">
    <property type="component" value="Unassembled WGS sequence"/>
</dbReference>
<sequence length="365" mass="42681">STYHYQEKSSSIVKSQSNTTHYYRRQHHYISPLEQLDKLTRSVLNDLIDYALHIKNYTIDTEDQLNKPPKPSDPALVQIQFIYENDPSIILLIEVFHLPPENSFTFNKIKKLCKIIFSLDHIVNCWGDPEKELEKFLRFKLCDNNDIDFIIPKNTQDIFKDWFNRTYPQSIHIKDGVNDQYSLQSAIYITFNEWLDKRMTLANWGCGIDLLLQTYLTMNDYDDIKDKKIYDGKQIRQLMETYAINDCFSDTKLSQILKHFEPSKPPLEDNNIYILDYEPTEAEIQPDESLNDNDTVESVHVLDERTTVNDIMELDEPDSNVVLSIHGQTNILDGLEARDAPVPVIIDTGSGFRTETDETDWNRNR</sequence>
<dbReference type="OrthoDB" id="10058459at2759"/>
<dbReference type="AlphaFoldDB" id="A0A815SSC0"/>